<sequence length="150" mass="17021">MVVLRLVNNSSRCSGFTLLEMSLVLLIISSGLFVLGANHAWQPASKLQERLAVQQFIRLYENAVNYSLTHRTRTTIVVHDSEKKVLVADTTGKWHQKIYYPASLTFTSQGSTKIEIYKGKVKTPKTLKFSGKNGVYVLTTQLYWGRLRVK</sequence>
<organism evidence="4 5">
    <name type="scientific">Lapidilactobacillus gannanensis</name>
    <dbReference type="NCBI Taxonomy" id="2486002"/>
    <lineage>
        <taxon>Bacteria</taxon>
        <taxon>Bacillati</taxon>
        <taxon>Bacillota</taxon>
        <taxon>Bacilli</taxon>
        <taxon>Lactobacillales</taxon>
        <taxon>Lactobacillaceae</taxon>
        <taxon>Lapidilactobacillus</taxon>
    </lineage>
</organism>
<comment type="caution">
    <text evidence="4">The sequence shown here is derived from an EMBL/GenBank/DDBJ whole genome shotgun (WGS) entry which is preliminary data.</text>
</comment>
<protein>
    <submittedName>
        <fullName evidence="4">Prepilin-type N-terminal cleavage/methylation domain-containing protein</fullName>
    </submittedName>
</protein>
<keyword evidence="5" id="KW-1185">Reference proteome</keyword>
<evidence type="ECO:0000313" key="4">
    <source>
        <dbReference type="EMBL" id="MFD1411288.1"/>
    </source>
</evidence>
<accession>A0ABW4BQ04</accession>
<dbReference type="NCBIfam" id="TIGR02532">
    <property type="entry name" value="IV_pilin_GFxxxE"/>
    <property type="match status" value="1"/>
</dbReference>
<gene>
    <name evidence="4" type="ORF">ACFQ4R_06695</name>
</gene>
<dbReference type="InterPro" id="IPR012902">
    <property type="entry name" value="N_methyl_site"/>
</dbReference>
<name>A0ABW4BQ04_9LACO</name>
<keyword evidence="3" id="KW-0472">Membrane</keyword>
<proteinExistence type="predicted"/>
<keyword evidence="3" id="KW-0812">Transmembrane</keyword>
<evidence type="ECO:0000256" key="1">
    <source>
        <dbReference type="ARBA" id="ARBA00004241"/>
    </source>
</evidence>
<evidence type="ECO:0000256" key="3">
    <source>
        <dbReference type="SAM" id="Phobius"/>
    </source>
</evidence>
<dbReference type="EMBL" id="JBHTOH010000038">
    <property type="protein sequence ID" value="MFD1411288.1"/>
    <property type="molecule type" value="Genomic_DNA"/>
</dbReference>
<dbReference type="RefSeq" id="WP_125647416.1">
    <property type="nucleotide sequence ID" value="NZ_JBHTOH010000038.1"/>
</dbReference>
<reference evidence="5" key="1">
    <citation type="journal article" date="2019" name="Int. J. Syst. Evol. Microbiol.">
        <title>The Global Catalogue of Microorganisms (GCM) 10K type strain sequencing project: providing services to taxonomists for standard genome sequencing and annotation.</title>
        <authorList>
            <consortium name="The Broad Institute Genomics Platform"/>
            <consortium name="The Broad Institute Genome Sequencing Center for Infectious Disease"/>
            <person name="Wu L."/>
            <person name="Ma J."/>
        </authorList>
    </citation>
    <scope>NUCLEOTIDE SEQUENCE [LARGE SCALE GENOMIC DNA]</scope>
    <source>
        <strain evidence="5">CCM 8937</strain>
    </source>
</reference>
<comment type="subcellular location">
    <subcellularLocation>
        <location evidence="1">Cell surface</location>
    </subcellularLocation>
</comment>
<evidence type="ECO:0000313" key="5">
    <source>
        <dbReference type="Proteomes" id="UP001597191"/>
    </source>
</evidence>
<feature type="transmembrane region" description="Helical" evidence="3">
    <location>
        <begin position="21"/>
        <end position="41"/>
    </location>
</feature>
<dbReference type="Proteomes" id="UP001597191">
    <property type="component" value="Unassembled WGS sequence"/>
</dbReference>
<evidence type="ECO:0000256" key="2">
    <source>
        <dbReference type="ARBA" id="ARBA00023287"/>
    </source>
</evidence>
<keyword evidence="3" id="KW-1133">Transmembrane helix</keyword>
<keyword evidence="2" id="KW-0178">Competence</keyword>